<organism evidence="9 10">
    <name type="scientific">Conyzicola nivalis</name>
    <dbReference type="NCBI Taxonomy" id="1477021"/>
    <lineage>
        <taxon>Bacteria</taxon>
        <taxon>Bacillati</taxon>
        <taxon>Actinomycetota</taxon>
        <taxon>Actinomycetes</taxon>
        <taxon>Micrococcales</taxon>
        <taxon>Microbacteriaceae</taxon>
        <taxon>Conyzicola</taxon>
    </lineage>
</organism>
<dbReference type="PANTHER" id="PTHR43163">
    <property type="entry name" value="DIPEPTIDE TRANSPORT SYSTEM PERMEASE PROTEIN DPPB-RELATED"/>
    <property type="match status" value="1"/>
</dbReference>
<dbReference type="RefSeq" id="WP_188511769.1">
    <property type="nucleotide sequence ID" value="NZ_BMGB01000002.1"/>
</dbReference>
<dbReference type="PANTHER" id="PTHR43163:SF6">
    <property type="entry name" value="DIPEPTIDE TRANSPORT SYSTEM PERMEASE PROTEIN DPPB-RELATED"/>
    <property type="match status" value="1"/>
</dbReference>
<feature type="transmembrane region" description="Helical" evidence="7">
    <location>
        <begin position="240"/>
        <end position="263"/>
    </location>
</feature>
<accession>A0A916SVB9</accession>
<dbReference type="GO" id="GO:0055085">
    <property type="term" value="P:transmembrane transport"/>
    <property type="evidence" value="ECO:0007669"/>
    <property type="project" value="InterPro"/>
</dbReference>
<keyword evidence="2 7" id="KW-0813">Transport</keyword>
<evidence type="ECO:0000256" key="5">
    <source>
        <dbReference type="ARBA" id="ARBA00022989"/>
    </source>
</evidence>
<dbReference type="Pfam" id="PF19300">
    <property type="entry name" value="BPD_transp_1_N"/>
    <property type="match status" value="1"/>
</dbReference>
<dbReference type="Pfam" id="PF00528">
    <property type="entry name" value="BPD_transp_1"/>
    <property type="match status" value="1"/>
</dbReference>
<dbReference type="Gene3D" id="1.10.3720.10">
    <property type="entry name" value="MetI-like"/>
    <property type="match status" value="1"/>
</dbReference>
<dbReference type="GO" id="GO:0005886">
    <property type="term" value="C:plasma membrane"/>
    <property type="evidence" value="ECO:0007669"/>
    <property type="project" value="UniProtKB-SubCell"/>
</dbReference>
<protein>
    <submittedName>
        <fullName evidence="9">Peptide ABC transporter</fullName>
    </submittedName>
</protein>
<keyword evidence="4 7" id="KW-0812">Transmembrane</keyword>
<dbReference type="InterPro" id="IPR035906">
    <property type="entry name" value="MetI-like_sf"/>
</dbReference>
<reference evidence="9" key="1">
    <citation type="journal article" date="2014" name="Int. J. Syst. Evol. Microbiol.">
        <title>Complete genome sequence of Corynebacterium casei LMG S-19264T (=DSM 44701T), isolated from a smear-ripened cheese.</title>
        <authorList>
            <consortium name="US DOE Joint Genome Institute (JGI-PGF)"/>
            <person name="Walter F."/>
            <person name="Albersmeier A."/>
            <person name="Kalinowski J."/>
            <person name="Ruckert C."/>
        </authorList>
    </citation>
    <scope>NUCLEOTIDE SEQUENCE</scope>
    <source>
        <strain evidence="9">CGMCC 1.12813</strain>
    </source>
</reference>
<dbReference type="PROSITE" id="PS50928">
    <property type="entry name" value="ABC_TM1"/>
    <property type="match status" value="1"/>
</dbReference>
<feature type="transmembrane region" description="Helical" evidence="7">
    <location>
        <begin position="140"/>
        <end position="162"/>
    </location>
</feature>
<dbReference type="InterPro" id="IPR045621">
    <property type="entry name" value="BPD_transp_1_N"/>
</dbReference>
<gene>
    <name evidence="9" type="ORF">GCM10010979_32320</name>
</gene>
<dbReference type="CDD" id="cd06261">
    <property type="entry name" value="TM_PBP2"/>
    <property type="match status" value="1"/>
</dbReference>
<comment type="caution">
    <text evidence="9">The sequence shown here is derived from an EMBL/GenBank/DDBJ whole genome shotgun (WGS) entry which is preliminary data.</text>
</comment>
<evidence type="ECO:0000313" key="9">
    <source>
        <dbReference type="EMBL" id="GGB15251.1"/>
    </source>
</evidence>
<dbReference type="Proteomes" id="UP000606922">
    <property type="component" value="Unassembled WGS sequence"/>
</dbReference>
<keyword evidence="5 7" id="KW-1133">Transmembrane helix</keyword>
<dbReference type="InterPro" id="IPR000515">
    <property type="entry name" value="MetI-like"/>
</dbReference>
<evidence type="ECO:0000256" key="3">
    <source>
        <dbReference type="ARBA" id="ARBA00022475"/>
    </source>
</evidence>
<evidence type="ECO:0000256" key="4">
    <source>
        <dbReference type="ARBA" id="ARBA00022692"/>
    </source>
</evidence>
<keyword evidence="10" id="KW-1185">Reference proteome</keyword>
<comment type="similarity">
    <text evidence="7">Belongs to the binding-protein-dependent transport system permease family.</text>
</comment>
<evidence type="ECO:0000313" key="10">
    <source>
        <dbReference type="Proteomes" id="UP000606922"/>
    </source>
</evidence>
<keyword evidence="3" id="KW-1003">Cell membrane</keyword>
<feature type="domain" description="ABC transmembrane type-1" evidence="8">
    <location>
        <begin position="95"/>
        <end position="305"/>
    </location>
</feature>
<feature type="transmembrane region" description="Helical" evidence="7">
    <location>
        <begin position="283"/>
        <end position="304"/>
    </location>
</feature>
<keyword evidence="6 7" id="KW-0472">Membrane</keyword>
<dbReference type="AlphaFoldDB" id="A0A916SVB9"/>
<comment type="subcellular location">
    <subcellularLocation>
        <location evidence="1 7">Cell membrane</location>
        <topology evidence="1 7">Multi-pass membrane protein</topology>
    </subcellularLocation>
</comment>
<evidence type="ECO:0000256" key="2">
    <source>
        <dbReference type="ARBA" id="ARBA00022448"/>
    </source>
</evidence>
<dbReference type="EMBL" id="BMGB01000002">
    <property type="protein sequence ID" value="GGB15251.1"/>
    <property type="molecule type" value="Genomic_DNA"/>
</dbReference>
<feature type="transmembrane region" description="Helical" evidence="7">
    <location>
        <begin position="91"/>
        <end position="119"/>
    </location>
</feature>
<dbReference type="SUPFAM" id="SSF161098">
    <property type="entry name" value="MetI-like"/>
    <property type="match status" value="1"/>
</dbReference>
<sequence length="325" mass="34567">MTVYLLRRSAFLLVSFVIAMVAIFVLLRLLPGDPSNALLSATSTPEQIAAAQAQVGADRPVLEQFTTWFGQLASFDLGESFISSLPVGPEIAARLAVTVPLTLMAFALALVISLVAGFVAATKSDRWYGILISGFSQLGVAVPVFWVGILLVSVFAVGLRWLPSSGFPRDDWADPADALRSLTLPVITVAIVMSASLTRYVRSATLDVIGSDYLRSARAQGSGYVEALWRHGLRNGAVPVISILGIELATTFLGAVVVESVFGLPGLGSMLLRGIEQHDYPNIQGVLFVSTLAVLVIGFAADIAQRLVDPRLRLSLSGNRTGASR</sequence>
<reference evidence="9" key="2">
    <citation type="submission" date="2020-09" db="EMBL/GenBank/DDBJ databases">
        <authorList>
            <person name="Sun Q."/>
            <person name="Zhou Y."/>
        </authorList>
    </citation>
    <scope>NUCLEOTIDE SEQUENCE</scope>
    <source>
        <strain evidence="9">CGMCC 1.12813</strain>
    </source>
</reference>
<evidence type="ECO:0000259" key="8">
    <source>
        <dbReference type="PROSITE" id="PS50928"/>
    </source>
</evidence>
<evidence type="ECO:0000256" key="1">
    <source>
        <dbReference type="ARBA" id="ARBA00004651"/>
    </source>
</evidence>
<proteinExistence type="inferred from homology"/>
<evidence type="ECO:0000256" key="6">
    <source>
        <dbReference type="ARBA" id="ARBA00023136"/>
    </source>
</evidence>
<feature type="transmembrane region" description="Helical" evidence="7">
    <location>
        <begin position="12"/>
        <end position="30"/>
    </location>
</feature>
<evidence type="ECO:0000256" key="7">
    <source>
        <dbReference type="RuleBase" id="RU363032"/>
    </source>
</evidence>
<name>A0A916SVB9_9MICO</name>
<feature type="transmembrane region" description="Helical" evidence="7">
    <location>
        <begin position="182"/>
        <end position="201"/>
    </location>
</feature>